<dbReference type="EMBL" id="VSWD01000008">
    <property type="protein sequence ID" value="KAK3095376.1"/>
    <property type="molecule type" value="Genomic_DNA"/>
</dbReference>
<dbReference type="GO" id="GO:0004520">
    <property type="term" value="F:DNA endonuclease activity"/>
    <property type="evidence" value="ECO:0007669"/>
    <property type="project" value="TreeGrafter"/>
</dbReference>
<feature type="compositionally biased region" description="Basic and acidic residues" evidence="3">
    <location>
        <begin position="634"/>
        <end position="652"/>
    </location>
</feature>
<evidence type="ECO:0000256" key="1">
    <source>
        <dbReference type="ARBA" id="ARBA00004123"/>
    </source>
</evidence>
<dbReference type="GO" id="GO:0005634">
    <property type="term" value="C:nucleus"/>
    <property type="evidence" value="ECO:0007669"/>
    <property type="project" value="UniProtKB-SubCell"/>
</dbReference>
<feature type="compositionally biased region" description="Low complexity" evidence="3">
    <location>
        <begin position="203"/>
        <end position="213"/>
    </location>
</feature>
<name>A0AA88YEZ0_PINIB</name>
<keyword evidence="5" id="KW-1185">Reference proteome</keyword>
<dbReference type="GO" id="GO:0003697">
    <property type="term" value="F:single-stranded DNA binding"/>
    <property type="evidence" value="ECO:0007669"/>
    <property type="project" value="TreeGrafter"/>
</dbReference>
<comment type="subcellular location">
    <subcellularLocation>
        <location evidence="1">Nucleus</location>
    </subcellularLocation>
</comment>
<feature type="compositionally biased region" description="Basic and acidic residues" evidence="3">
    <location>
        <begin position="20"/>
        <end position="37"/>
    </location>
</feature>
<feature type="region of interest" description="Disordered" evidence="3">
    <location>
        <begin position="1"/>
        <end position="121"/>
    </location>
</feature>
<feature type="compositionally biased region" description="Acidic residues" evidence="3">
    <location>
        <begin position="87"/>
        <end position="105"/>
    </location>
</feature>
<evidence type="ECO:0000256" key="3">
    <source>
        <dbReference type="SAM" id="MobiDB-lite"/>
    </source>
</evidence>
<sequence length="690" mass="76459">MYRMKGRGRAAGGGRMGEVGGREGGNRGEWGGRREGGGGKGRVKGREEWRERSMGNTTARRSTATEEVKVVDVSKETSKSINRFIAEDDTDDDDESEEEFFDADENPQPPQPTQTQVQPQPAMIDATIVSRLIQEVEELLNHVTNENYQAAVDTAKILQQANLGSVVRRMSVEATSIPNNKTNGSGDGTGRLPTLPVPDNGRKSSLQYQSKSSSEVRKSAHHYKESNSDVRKSANSAQMRYTTANSSFPNNFISSQVNNDNFDASVTHTSRGLRLPPIQDGGQTSRIPGNNSYPSPNVPTLNHETNGDGDLAWEIDVSDLCSGKKVAKKPVLTSMLERPTDESYESFVPPKVMASPAEIGARKVLDHKRWCCISRPQYSKSCGITSLVSCWNFLFSSLGYGSLPPITQEEALTILGFKPPFGEIRFGPFTGNATLLRWFKVLNEQFKVRGRGFYMYKCQGKNKTYGTSPEEALSKLKLGLQDPNTAYIYHCQNHYFCPIGYEDTPVKCTEAYSGILPQEEMNTWILIGDPASGHPAMHCKRWTDIVTDIGCVNPEFLDIRRLEKGMQKRKTKKIGGNLHCIIAFQRCKFQNIPKYPARTQIPVLGGANKNRLRINSTKEDENGQNSQAIGDMNDIDRQVNDSGVRDKGDDPTVRAPGDMKTTVKGEDDMDDEEEMCDEDDVENDSSGSNS</sequence>
<feature type="compositionally biased region" description="Basic and acidic residues" evidence="3">
    <location>
        <begin position="44"/>
        <end position="53"/>
    </location>
</feature>
<feature type="compositionally biased region" description="Acidic residues" evidence="3">
    <location>
        <begin position="667"/>
        <end position="683"/>
    </location>
</feature>
<evidence type="ECO:0008006" key="6">
    <source>
        <dbReference type="Google" id="ProtNLM"/>
    </source>
</evidence>
<comment type="caution">
    <text evidence="4">The sequence shown here is derived from an EMBL/GenBank/DDBJ whole genome shotgun (WGS) entry which is preliminary data.</text>
</comment>
<evidence type="ECO:0000256" key="2">
    <source>
        <dbReference type="ARBA" id="ARBA00023242"/>
    </source>
</evidence>
<proteinExistence type="predicted"/>
<protein>
    <recommendedName>
        <fullName evidence="6">Basic immunoglobulin-like variable motif-containing protein</fullName>
    </recommendedName>
</protein>
<feature type="region of interest" description="Disordered" evidence="3">
    <location>
        <begin position="175"/>
        <end position="235"/>
    </location>
</feature>
<evidence type="ECO:0000313" key="5">
    <source>
        <dbReference type="Proteomes" id="UP001186944"/>
    </source>
</evidence>
<feature type="compositionally biased region" description="Polar residues" evidence="3">
    <location>
        <begin position="281"/>
        <end position="292"/>
    </location>
</feature>
<keyword evidence="2" id="KW-0539">Nucleus</keyword>
<organism evidence="4 5">
    <name type="scientific">Pinctada imbricata</name>
    <name type="common">Atlantic pearl-oyster</name>
    <name type="synonym">Pinctada martensii</name>
    <dbReference type="NCBI Taxonomy" id="66713"/>
    <lineage>
        <taxon>Eukaryota</taxon>
        <taxon>Metazoa</taxon>
        <taxon>Spiralia</taxon>
        <taxon>Lophotrochozoa</taxon>
        <taxon>Mollusca</taxon>
        <taxon>Bivalvia</taxon>
        <taxon>Autobranchia</taxon>
        <taxon>Pteriomorphia</taxon>
        <taxon>Pterioida</taxon>
        <taxon>Pterioidea</taxon>
        <taxon>Pteriidae</taxon>
        <taxon>Pinctada</taxon>
    </lineage>
</organism>
<feature type="compositionally biased region" description="Basic and acidic residues" evidence="3">
    <location>
        <begin position="63"/>
        <end position="78"/>
    </location>
</feature>
<dbReference type="PANTHER" id="PTHR16171">
    <property type="entry name" value="DNA REPAIR PROTEIN COMPLEMENTING XP-G CELLS-RELATED"/>
    <property type="match status" value="1"/>
</dbReference>
<feature type="compositionally biased region" description="Gly residues" evidence="3">
    <location>
        <begin position="9"/>
        <end position="19"/>
    </location>
</feature>
<reference evidence="4" key="1">
    <citation type="submission" date="2019-08" db="EMBL/GenBank/DDBJ databases">
        <title>The improved chromosome-level genome for the pearl oyster Pinctada fucata martensii using PacBio sequencing and Hi-C.</title>
        <authorList>
            <person name="Zheng Z."/>
        </authorList>
    </citation>
    <scope>NUCLEOTIDE SEQUENCE</scope>
    <source>
        <strain evidence="4">ZZ-2019</strain>
        <tissue evidence="4">Adductor muscle</tissue>
    </source>
</reference>
<dbReference type="PANTHER" id="PTHR16171:SF13">
    <property type="entry name" value="BASIC IMMUNOGLOBULIN-LIKE VARIABLE MOTIF-CONTAINING PROTEIN"/>
    <property type="match status" value="1"/>
</dbReference>
<feature type="region of interest" description="Disordered" evidence="3">
    <location>
        <begin position="614"/>
        <end position="690"/>
    </location>
</feature>
<gene>
    <name evidence="4" type="ORF">FSP39_013957</name>
</gene>
<accession>A0AA88YEZ0</accession>
<evidence type="ECO:0000313" key="4">
    <source>
        <dbReference type="EMBL" id="KAK3095376.1"/>
    </source>
</evidence>
<dbReference type="AlphaFoldDB" id="A0AA88YEZ0"/>
<dbReference type="Proteomes" id="UP001186944">
    <property type="component" value="Unassembled WGS sequence"/>
</dbReference>
<feature type="compositionally biased region" description="Basic and acidic residues" evidence="3">
    <location>
        <begin position="214"/>
        <end position="232"/>
    </location>
</feature>
<feature type="compositionally biased region" description="Polar residues" evidence="3">
    <location>
        <begin position="175"/>
        <end position="184"/>
    </location>
</feature>
<feature type="region of interest" description="Disordered" evidence="3">
    <location>
        <begin position="272"/>
        <end position="292"/>
    </location>
</feature>